<dbReference type="EMBL" id="FZOY01000001">
    <property type="protein sequence ID" value="SNS18577.1"/>
    <property type="molecule type" value="Genomic_DNA"/>
</dbReference>
<accession>A0A239CEE9</accession>
<evidence type="ECO:0000313" key="4">
    <source>
        <dbReference type="EMBL" id="SNS18577.1"/>
    </source>
</evidence>
<organism evidence="4 5">
    <name type="scientific">Tropicimonas sediminicola</name>
    <dbReference type="NCBI Taxonomy" id="1031541"/>
    <lineage>
        <taxon>Bacteria</taxon>
        <taxon>Pseudomonadati</taxon>
        <taxon>Pseudomonadota</taxon>
        <taxon>Alphaproteobacteria</taxon>
        <taxon>Rhodobacterales</taxon>
        <taxon>Roseobacteraceae</taxon>
        <taxon>Tropicimonas</taxon>
    </lineage>
</organism>
<reference evidence="4 5" key="1">
    <citation type="submission" date="2017-06" db="EMBL/GenBank/DDBJ databases">
        <authorList>
            <person name="Kim H.J."/>
            <person name="Triplett B.A."/>
        </authorList>
    </citation>
    <scope>NUCLEOTIDE SEQUENCE [LARGE SCALE GENOMIC DNA]</scope>
    <source>
        <strain evidence="4 5">DSM 29339</strain>
    </source>
</reference>
<evidence type="ECO:0000256" key="2">
    <source>
        <dbReference type="SAM" id="SignalP"/>
    </source>
</evidence>
<dbReference type="AlphaFoldDB" id="A0A239CEE9"/>
<keyword evidence="2" id="KW-0732">Signal</keyword>
<proteinExistence type="predicted"/>
<keyword evidence="5" id="KW-1185">Reference proteome</keyword>
<feature type="signal peptide" evidence="2">
    <location>
        <begin position="1"/>
        <end position="22"/>
    </location>
</feature>
<evidence type="ECO:0000259" key="3">
    <source>
        <dbReference type="Pfam" id="PF06904"/>
    </source>
</evidence>
<evidence type="ECO:0000313" key="5">
    <source>
        <dbReference type="Proteomes" id="UP000198426"/>
    </source>
</evidence>
<dbReference type="Proteomes" id="UP000198426">
    <property type="component" value="Unassembled WGS sequence"/>
</dbReference>
<dbReference type="Pfam" id="PF06904">
    <property type="entry name" value="Extensin-like_C"/>
    <property type="match status" value="1"/>
</dbReference>
<feature type="domain" description="Extensin-like C-terminal" evidence="3">
    <location>
        <begin position="189"/>
        <end position="342"/>
    </location>
</feature>
<sequence>MRTKLGATLGIFLCATATWANAPTDSQRPHLRQATAAIQPVQRPAPATETAAPEAAILASAAVPAPRKAASRQEPAEAAGPDIRPQPRDGLFARWEIPADSLVEVSRQTTRIHFGAEGRPTPRPEHPLAGIELASAMLLVPLTPDSPHPEARPAGFAKLFKRKDRYSAAGAVCEVNAIKGVAIPTVGRPSSGCGIENPVRITEMSGVRLSTPITVDCTTARALNTWVADALKPAVGRKGGGVEKVTVAASYACRTRNNIPGGKLSEHARGHAVDVSGFELENGSKVPLLGNWNSREWGKTMKKLHKAACGPFGTVLGPNADRYHQDHFHFDTARYRSGSYCK</sequence>
<feature type="chain" id="PRO_5012330981" evidence="2">
    <location>
        <begin position="23"/>
        <end position="342"/>
    </location>
</feature>
<dbReference type="RefSeq" id="WP_245837694.1">
    <property type="nucleotide sequence ID" value="NZ_FZOY01000001.1"/>
</dbReference>
<gene>
    <name evidence="4" type="ORF">SAMN05421757_101249</name>
</gene>
<name>A0A239CEE9_9RHOB</name>
<dbReference type="InterPro" id="IPR009683">
    <property type="entry name" value="Extensin-like_C"/>
</dbReference>
<evidence type="ECO:0000256" key="1">
    <source>
        <dbReference type="SAM" id="MobiDB-lite"/>
    </source>
</evidence>
<feature type="region of interest" description="Disordered" evidence="1">
    <location>
        <begin position="66"/>
        <end position="88"/>
    </location>
</feature>
<protein>
    <submittedName>
        <fullName evidence="4">Uncharacterized conserved protein</fullName>
    </submittedName>
</protein>